<sequence length="337" mass="37912">MQSIKHDLYDAAFELCDMEPARDADRYNPEGSLYRFQDERSSGEYWAYFRDNLFAVNIFDLRFHASGTMRYRHTEHLCIAYYERNDLVVRGLPFSQGSHVIGTYVADEGGEYLARFDAGAVARATSITISPDYYRRYLLGRFGSIPDIRRMVALVDGSRNFPALVALFKRMSEYRGTGIAAELFYEGAVAEAVGLVIDRANEIDLERQGGENRAAIEARHVKIPPARRISADDARSLEEAEAYIRRSPDARLDCRTLARIACMGQTKFKESFRSRYGCSPASFVRRVRMERAAELLSGTDLPIQQIAKEVGYAKPGAFAAAFSRTTGVLPSAIRTSE</sequence>
<evidence type="ECO:0000313" key="4">
    <source>
        <dbReference type="EMBL" id="EEZ62237.1"/>
    </source>
</evidence>
<dbReference type="Gene3D" id="1.10.10.60">
    <property type="entry name" value="Homeodomain-like"/>
    <property type="match status" value="2"/>
</dbReference>
<proteinExistence type="predicted"/>
<dbReference type="AlphaFoldDB" id="D0WEU9"/>
<dbReference type="PANTHER" id="PTHR47893">
    <property type="entry name" value="REGULATORY PROTEIN PCHR"/>
    <property type="match status" value="1"/>
</dbReference>
<dbReference type="SUPFAM" id="SSF46689">
    <property type="entry name" value="Homeodomain-like"/>
    <property type="match status" value="1"/>
</dbReference>
<dbReference type="PANTHER" id="PTHR47893:SF1">
    <property type="entry name" value="REGULATORY PROTEIN PCHR"/>
    <property type="match status" value="1"/>
</dbReference>
<keyword evidence="2" id="KW-0804">Transcription</keyword>
<gene>
    <name evidence="4" type="ORF">HMPREF0762_00331</name>
</gene>
<feature type="domain" description="HTH araC/xylS-type" evidence="3">
    <location>
        <begin position="238"/>
        <end position="336"/>
    </location>
</feature>
<dbReference type="InterPro" id="IPR018060">
    <property type="entry name" value="HTH_AraC"/>
</dbReference>
<dbReference type="Pfam" id="PF12833">
    <property type="entry name" value="HTH_18"/>
    <property type="match status" value="1"/>
</dbReference>
<dbReference type="EMBL" id="ACUX02000004">
    <property type="protein sequence ID" value="EEZ62237.1"/>
    <property type="molecule type" value="Genomic_DNA"/>
</dbReference>
<dbReference type="eggNOG" id="COG2207">
    <property type="taxonomic scope" value="Bacteria"/>
</dbReference>
<keyword evidence="5" id="KW-1185">Reference proteome</keyword>
<dbReference type="RefSeq" id="WP_006361577.1">
    <property type="nucleotide sequence ID" value="NZ_GG700630.1"/>
</dbReference>
<reference evidence="4" key="1">
    <citation type="submission" date="2009-10" db="EMBL/GenBank/DDBJ databases">
        <authorList>
            <person name="Weinstock G."/>
            <person name="Sodergren E."/>
            <person name="Clifton S."/>
            <person name="Fulton L."/>
            <person name="Fulton B."/>
            <person name="Courtney L."/>
            <person name="Fronick C."/>
            <person name="Harrison M."/>
            <person name="Strong C."/>
            <person name="Farmer C."/>
            <person name="Delahaunty K."/>
            <person name="Markovic C."/>
            <person name="Hall O."/>
            <person name="Minx P."/>
            <person name="Tomlinson C."/>
            <person name="Mitreva M."/>
            <person name="Nelson J."/>
            <person name="Hou S."/>
            <person name="Wollam A."/>
            <person name="Pepin K.H."/>
            <person name="Johnson M."/>
            <person name="Bhonagiri V."/>
            <person name="Nash W.E."/>
            <person name="Warren W."/>
            <person name="Chinwalla A."/>
            <person name="Mardis E.R."/>
            <person name="Wilson R.K."/>
        </authorList>
    </citation>
    <scope>NUCLEOTIDE SEQUENCE [LARGE SCALE GENOMIC DNA]</scope>
    <source>
        <strain evidence="4">ATCC 700122</strain>
    </source>
</reference>
<name>D0WEU9_SLAES</name>
<accession>D0WEU9</accession>
<dbReference type="PROSITE" id="PS01124">
    <property type="entry name" value="HTH_ARAC_FAMILY_2"/>
    <property type="match status" value="1"/>
</dbReference>
<keyword evidence="1" id="KW-0805">Transcription regulation</keyword>
<dbReference type="Proteomes" id="UP000006001">
    <property type="component" value="Unassembled WGS sequence"/>
</dbReference>
<dbReference type="STRING" id="649764.HMPREF0762_00331"/>
<dbReference type="GO" id="GO:0043565">
    <property type="term" value="F:sequence-specific DNA binding"/>
    <property type="evidence" value="ECO:0007669"/>
    <property type="project" value="InterPro"/>
</dbReference>
<dbReference type="OrthoDB" id="3186094at2"/>
<organism evidence="4 5">
    <name type="scientific">Slackia exigua (strain ATCC 700122 / DSM 15923 / CIP 105133 / JCM 11022 / KCTC 5966 / S-7)</name>
    <dbReference type="NCBI Taxonomy" id="649764"/>
    <lineage>
        <taxon>Bacteria</taxon>
        <taxon>Bacillati</taxon>
        <taxon>Actinomycetota</taxon>
        <taxon>Coriobacteriia</taxon>
        <taxon>Eggerthellales</taxon>
        <taxon>Eggerthellaceae</taxon>
        <taxon>Slackia</taxon>
    </lineage>
</organism>
<evidence type="ECO:0000256" key="1">
    <source>
        <dbReference type="ARBA" id="ARBA00023015"/>
    </source>
</evidence>
<evidence type="ECO:0000256" key="2">
    <source>
        <dbReference type="ARBA" id="ARBA00023163"/>
    </source>
</evidence>
<comment type="caution">
    <text evidence="4">The sequence shown here is derived from an EMBL/GenBank/DDBJ whole genome shotgun (WGS) entry which is preliminary data.</text>
</comment>
<dbReference type="GeneID" id="85006989"/>
<dbReference type="InterPro" id="IPR009057">
    <property type="entry name" value="Homeodomain-like_sf"/>
</dbReference>
<protein>
    <submittedName>
        <fullName evidence="4">Transcriptional regulator, AraC family</fullName>
    </submittedName>
</protein>
<evidence type="ECO:0000259" key="3">
    <source>
        <dbReference type="PROSITE" id="PS01124"/>
    </source>
</evidence>
<dbReference type="SMART" id="SM00342">
    <property type="entry name" value="HTH_ARAC"/>
    <property type="match status" value="1"/>
</dbReference>
<dbReference type="InterPro" id="IPR053142">
    <property type="entry name" value="PchR_regulatory_protein"/>
</dbReference>
<evidence type="ECO:0000313" key="5">
    <source>
        <dbReference type="Proteomes" id="UP000006001"/>
    </source>
</evidence>
<dbReference type="HOGENOM" id="CLU_052345_2_1_11"/>
<dbReference type="GO" id="GO:0003700">
    <property type="term" value="F:DNA-binding transcription factor activity"/>
    <property type="evidence" value="ECO:0007669"/>
    <property type="project" value="InterPro"/>
</dbReference>